<dbReference type="InterPro" id="IPR002110">
    <property type="entry name" value="Ankyrin_rpt"/>
</dbReference>
<dbReference type="Gene3D" id="1.25.40.20">
    <property type="entry name" value="Ankyrin repeat-containing domain"/>
    <property type="match status" value="1"/>
</dbReference>
<name>A0A392TL30_9FABA</name>
<dbReference type="SUPFAM" id="SSF48403">
    <property type="entry name" value="Ankyrin repeat"/>
    <property type="match status" value="1"/>
</dbReference>
<evidence type="ECO:0000313" key="3">
    <source>
        <dbReference type="EMBL" id="MCI61879.1"/>
    </source>
</evidence>
<dbReference type="EMBL" id="LXQA010608206">
    <property type="protein sequence ID" value="MCI61879.1"/>
    <property type="molecule type" value="Genomic_DNA"/>
</dbReference>
<dbReference type="InterPro" id="IPR036770">
    <property type="entry name" value="Ankyrin_rpt-contain_sf"/>
</dbReference>
<evidence type="ECO:0000313" key="4">
    <source>
        <dbReference type="Proteomes" id="UP000265520"/>
    </source>
</evidence>
<keyword evidence="2" id="KW-0040">ANK repeat</keyword>
<organism evidence="3 4">
    <name type="scientific">Trifolium medium</name>
    <dbReference type="NCBI Taxonomy" id="97028"/>
    <lineage>
        <taxon>Eukaryota</taxon>
        <taxon>Viridiplantae</taxon>
        <taxon>Streptophyta</taxon>
        <taxon>Embryophyta</taxon>
        <taxon>Tracheophyta</taxon>
        <taxon>Spermatophyta</taxon>
        <taxon>Magnoliopsida</taxon>
        <taxon>eudicotyledons</taxon>
        <taxon>Gunneridae</taxon>
        <taxon>Pentapetalae</taxon>
        <taxon>rosids</taxon>
        <taxon>fabids</taxon>
        <taxon>Fabales</taxon>
        <taxon>Fabaceae</taxon>
        <taxon>Papilionoideae</taxon>
        <taxon>50 kb inversion clade</taxon>
        <taxon>NPAAA clade</taxon>
        <taxon>Hologalegina</taxon>
        <taxon>IRL clade</taxon>
        <taxon>Trifolieae</taxon>
        <taxon>Trifolium</taxon>
    </lineage>
</organism>
<sequence length="39" mass="4399">MQNSKGNTPLHVAAELGNVDICNNITKRDHTLISFRNFE</sequence>
<dbReference type="AlphaFoldDB" id="A0A392TL30"/>
<evidence type="ECO:0000256" key="2">
    <source>
        <dbReference type="PROSITE-ProRule" id="PRU00023"/>
    </source>
</evidence>
<protein>
    <submittedName>
        <fullName evidence="3">Ankyrin repeat-containing protein</fullName>
    </submittedName>
</protein>
<keyword evidence="4" id="KW-1185">Reference proteome</keyword>
<dbReference type="PROSITE" id="PS50088">
    <property type="entry name" value="ANK_REPEAT"/>
    <property type="match status" value="1"/>
</dbReference>
<feature type="non-terminal residue" evidence="3">
    <location>
        <position position="39"/>
    </location>
</feature>
<comment type="subcellular location">
    <subcellularLocation>
        <location evidence="1">Cell membrane</location>
        <topology evidence="1">Peripheral membrane protein</topology>
        <orientation evidence="1">Cytoplasmic side</orientation>
    </subcellularLocation>
</comment>
<dbReference type="PROSITE" id="PS50297">
    <property type="entry name" value="ANK_REP_REGION"/>
    <property type="match status" value="1"/>
</dbReference>
<feature type="repeat" description="ANK" evidence="2">
    <location>
        <begin position="5"/>
        <end position="21"/>
    </location>
</feature>
<accession>A0A392TL30</accession>
<comment type="caution">
    <text evidence="3">The sequence shown here is derived from an EMBL/GenBank/DDBJ whole genome shotgun (WGS) entry which is preliminary data.</text>
</comment>
<dbReference type="GO" id="GO:0005886">
    <property type="term" value="C:plasma membrane"/>
    <property type="evidence" value="ECO:0007669"/>
    <property type="project" value="UniProtKB-SubCell"/>
</dbReference>
<proteinExistence type="predicted"/>
<reference evidence="3 4" key="1">
    <citation type="journal article" date="2018" name="Front. Plant Sci.">
        <title>Red Clover (Trifolium pratense) and Zigzag Clover (T. medium) - A Picture of Genomic Similarities and Differences.</title>
        <authorList>
            <person name="Dluhosova J."/>
            <person name="Istvanek J."/>
            <person name="Nedelnik J."/>
            <person name="Repkova J."/>
        </authorList>
    </citation>
    <scope>NUCLEOTIDE SEQUENCE [LARGE SCALE GENOMIC DNA]</scope>
    <source>
        <strain evidence="4">cv. 10/8</strain>
        <tissue evidence="3">Leaf</tissue>
    </source>
</reference>
<evidence type="ECO:0000256" key="1">
    <source>
        <dbReference type="ARBA" id="ARBA00004413"/>
    </source>
</evidence>
<dbReference type="Pfam" id="PF00023">
    <property type="entry name" value="Ank"/>
    <property type="match status" value="1"/>
</dbReference>
<dbReference type="Proteomes" id="UP000265520">
    <property type="component" value="Unassembled WGS sequence"/>
</dbReference>